<organism evidence="6 7">
    <name type="scientific">Halalkalibacter alkalisediminis</name>
    <dbReference type="NCBI Taxonomy" id="935616"/>
    <lineage>
        <taxon>Bacteria</taxon>
        <taxon>Bacillati</taxon>
        <taxon>Bacillota</taxon>
        <taxon>Bacilli</taxon>
        <taxon>Bacillales</taxon>
        <taxon>Bacillaceae</taxon>
        <taxon>Halalkalibacter</taxon>
    </lineage>
</organism>
<keyword evidence="2 5" id="KW-0378">Hydrolase</keyword>
<dbReference type="PANTHER" id="PTHR39181:SF1">
    <property type="entry name" value="TYROSINE-PROTEIN PHOSPHATASE YWQE"/>
    <property type="match status" value="1"/>
</dbReference>
<comment type="caution">
    <text evidence="6">The sequence shown here is derived from an EMBL/GenBank/DDBJ whole genome shotgun (WGS) entry which is preliminary data.</text>
</comment>
<sequence length="256" mass="28845">MIDIHCHILPEVDDGPQTLADSLELARLAESEGITKIIATPHHQHPSFENDGFSVLRKVEELNEALQKANIHITVIASQEIRIHGEIIQHLELGDVLPTTPGGSYLLVEFPSNSVPHYTTRLFYDLQMKGYTPIIAHPERNKVFKEDPSILYELVKNGSLTQVTASSLTGHLGKKVKRFTEQLIDANLTHFISSDAHHVKERPFRLLEAYSEVEKGFGIETVYEYKENAELLLGNQHVQVGTPEPVKKRIGLFNLF</sequence>
<evidence type="ECO:0000256" key="4">
    <source>
        <dbReference type="ARBA" id="ARBA00051722"/>
    </source>
</evidence>
<keyword evidence="7" id="KW-1185">Reference proteome</keyword>
<comment type="similarity">
    <text evidence="1 5">Belongs to the metallo-dependent hydrolases superfamily. CpsB/CapC family.</text>
</comment>
<evidence type="ECO:0000256" key="5">
    <source>
        <dbReference type="PIRNR" id="PIRNR016557"/>
    </source>
</evidence>
<dbReference type="InterPro" id="IPR016667">
    <property type="entry name" value="Caps_polysacc_synth_CpsB/CapC"/>
</dbReference>
<dbReference type="EC" id="3.1.3.48" evidence="5"/>
<accession>A0ABV6NJ96</accession>
<dbReference type="Pfam" id="PF19567">
    <property type="entry name" value="CpsB_CapC"/>
    <property type="match status" value="1"/>
</dbReference>
<evidence type="ECO:0000256" key="3">
    <source>
        <dbReference type="ARBA" id="ARBA00022912"/>
    </source>
</evidence>
<dbReference type="Gene3D" id="3.20.20.140">
    <property type="entry name" value="Metal-dependent hydrolases"/>
    <property type="match status" value="1"/>
</dbReference>
<dbReference type="EMBL" id="JBHLTR010000045">
    <property type="protein sequence ID" value="MFC0560836.1"/>
    <property type="molecule type" value="Genomic_DNA"/>
</dbReference>
<keyword evidence="3 5" id="KW-0904">Protein phosphatase</keyword>
<protein>
    <recommendedName>
        <fullName evidence="5">Tyrosine-protein phosphatase</fullName>
        <ecNumber evidence="5">3.1.3.48</ecNumber>
    </recommendedName>
</protein>
<name>A0ABV6NJ96_9BACI</name>
<dbReference type="PANTHER" id="PTHR39181">
    <property type="entry name" value="TYROSINE-PROTEIN PHOSPHATASE YWQE"/>
    <property type="match status" value="1"/>
</dbReference>
<proteinExistence type="inferred from homology"/>
<reference evidence="6 7" key="1">
    <citation type="submission" date="2024-09" db="EMBL/GenBank/DDBJ databases">
        <authorList>
            <person name="Sun Q."/>
            <person name="Mori K."/>
        </authorList>
    </citation>
    <scope>NUCLEOTIDE SEQUENCE [LARGE SCALE GENOMIC DNA]</scope>
    <source>
        <strain evidence="6 7">NCAIM B.02301</strain>
    </source>
</reference>
<gene>
    <name evidence="6" type="ORF">ACFFH4_17885</name>
</gene>
<dbReference type="InterPro" id="IPR016195">
    <property type="entry name" value="Pol/histidinol_Pase-like"/>
</dbReference>
<comment type="catalytic activity">
    <reaction evidence="4 5">
        <text>O-phospho-L-tyrosyl-[protein] + H2O = L-tyrosyl-[protein] + phosphate</text>
        <dbReference type="Rhea" id="RHEA:10684"/>
        <dbReference type="Rhea" id="RHEA-COMP:10136"/>
        <dbReference type="Rhea" id="RHEA-COMP:20101"/>
        <dbReference type="ChEBI" id="CHEBI:15377"/>
        <dbReference type="ChEBI" id="CHEBI:43474"/>
        <dbReference type="ChEBI" id="CHEBI:46858"/>
        <dbReference type="ChEBI" id="CHEBI:61978"/>
        <dbReference type="EC" id="3.1.3.48"/>
    </reaction>
</comment>
<evidence type="ECO:0000313" key="7">
    <source>
        <dbReference type="Proteomes" id="UP001589833"/>
    </source>
</evidence>
<evidence type="ECO:0000256" key="1">
    <source>
        <dbReference type="ARBA" id="ARBA00005750"/>
    </source>
</evidence>
<dbReference type="SUPFAM" id="SSF89550">
    <property type="entry name" value="PHP domain-like"/>
    <property type="match status" value="1"/>
</dbReference>
<dbReference type="PIRSF" id="PIRSF016557">
    <property type="entry name" value="Caps_synth_CpsB"/>
    <property type="match status" value="1"/>
</dbReference>
<evidence type="ECO:0000313" key="6">
    <source>
        <dbReference type="EMBL" id="MFC0560836.1"/>
    </source>
</evidence>
<evidence type="ECO:0000256" key="2">
    <source>
        <dbReference type="ARBA" id="ARBA00022801"/>
    </source>
</evidence>
<dbReference type="Proteomes" id="UP001589833">
    <property type="component" value="Unassembled WGS sequence"/>
</dbReference>
<dbReference type="RefSeq" id="WP_273847653.1">
    <property type="nucleotide sequence ID" value="NZ_JAQQWT010000029.1"/>
</dbReference>